<feature type="compositionally biased region" description="Gly residues" evidence="1">
    <location>
        <begin position="14"/>
        <end position="28"/>
    </location>
</feature>
<dbReference type="Proteomes" id="UP001176941">
    <property type="component" value="Chromosome 10"/>
</dbReference>
<keyword evidence="3" id="KW-1185">Reference proteome</keyword>
<accession>A0ABN8XVF9</accession>
<feature type="compositionally biased region" description="Low complexity" evidence="1">
    <location>
        <begin position="128"/>
        <end position="142"/>
    </location>
</feature>
<organism evidence="2 3">
    <name type="scientific">Rangifer tarandus platyrhynchus</name>
    <name type="common">Svalbard reindeer</name>
    <dbReference type="NCBI Taxonomy" id="3082113"/>
    <lineage>
        <taxon>Eukaryota</taxon>
        <taxon>Metazoa</taxon>
        <taxon>Chordata</taxon>
        <taxon>Craniata</taxon>
        <taxon>Vertebrata</taxon>
        <taxon>Euteleostomi</taxon>
        <taxon>Mammalia</taxon>
        <taxon>Eutheria</taxon>
        <taxon>Laurasiatheria</taxon>
        <taxon>Artiodactyla</taxon>
        <taxon>Ruminantia</taxon>
        <taxon>Pecora</taxon>
        <taxon>Cervidae</taxon>
        <taxon>Odocoileinae</taxon>
        <taxon>Rangifer</taxon>
    </lineage>
</organism>
<protein>
    <submittedName>
        <fullName evidence="2">Uncharacterized protein</fullName>
    </submittedName>
</protein>
<feature type="region of interest" description="Disordered" evidence="1">
    <location>
        <begin position="104"/>
        <end position="162"/>
    </location>
</feature>
<proteinExistence type="predicted"/>
<evidence type="ECO:0000256" key="1">
    <source>
        <dbReference type="SAM" id="MobiDB-lite"/>
    </source>
</evidence>
<sequence>MRTFETLPRVEPGLGTGFAGGRGRGVGSAPGKASTLATLPKSRAAGPSHHWAPGGRGSALRRAGAGGRAAPSREKRRPEGLPPGRLGERAEAAVVQASRWVRIPGQSGSSRCGRRAGGPYPSLAAPSGGRAALDAGAGPGPLNFSRTQGVGSGRLTPGARPE</sequence>
<evidence type="ECO:0000313" key="2">
    <source>
        <dbReference type="EMBL" id="CAI9153352.1"/>
    </source>
</evidence>
<dbReference type="EMBL" id="OX459946">
    <property type="protein sequence ID" value="CAI9153352.1"/>
    <property type="molecule type" value="Genomic_DNA"/>
</dbReference>
<name>A0ABN8XVF9_RANTA</name>
<gene>
    <name evidence="2" type="ORF">MRATA1EN1_LOCUS2314</name>
</gene>
<evidence type="ECO:0000313" key="3">
    <source>
        <dbReference type="Proteomes" id="UP001176941"/>
    </source>
</evidence>
<feature type="region of interest" description="Disordered" evidence="1">
    <location>
        <begin position="1"/>
        <end position="88"/>
    </location>
</feature>
<reference evidence="2" key="1">
    <citation type="submission" date="2023-04" db="EMBL/GenBank/DDBJ databases">
        <authorList>
            <consortium name="ELIXIR-Norway"/>
        </authorList>
    </citation>
    <scope>NUCLEOTIDE SEQUENCE [LARGE SCALE GENOMIC DNA]</scope>
</reference>